<dbReference type="OrthoDB" id="498125at2759"/>
<dbReference type="AlphaFoldDB" id="A0A2N5TP92"/>
<keyword evidence="2" id="KW-0472">Membrane</keyword>
<feature type="region of interest" description="Disordered" evidence="1">
    <location>
        <begin position="177"/>
        <end position="206"/>
    </location>
</feature>
<keyword evidence="4" id="KW-1185">Reference proteome</keyword>
<keyword evidence="2" id="KW-0812">Transmembrane</keyword>
<name>A0A2N5TP92_9BASI</name>
<feature type="compositionally biased region" description="Polar residues" evidence="1">
    <location>
        <begin position="195"/>
        <end position="206"/>
    </location>
</feature>
<organism evidence="3 4">
    <name type="scientific">Puccinia coronata f. sp. avenae</name>
    <dbReference type="NCBI Taxonomy" id="200324"/>
    <lineage>
        <taxon>Eukaryota</taxon>
        <taxon>Fungi</taxon>
        <taxon>Dikarya</taxon>
        <taxon>Basidiomycota</taxon>
        <taxon>Pucciniomycotina</taxon>
        <taxon>Pucciniomycetes</taxon>
        <taxon>Pucciniales</taxon>
        <taxon>Pucciniaceae</taxon>
        <taxon>Puccinia</taxon>
    </lineage>
</organism>
<evidence type="ECO:0000313" key="3">
    <source>
        <dbReference type="EMBL" id="PLW27327.1"/>
    </source>
</evidence>
<evidence type="ECO:0000313" key="4">
    <source>
        <dbReference type="Proteomes" id="UP000235388"/>
    </source>
</evidence>
<gene>
    <name evidence="3" type="ORF">PCANC_27316</name>
</gene>
<dbReference type="Proteomes" id="UP000235388">
    <property type="component" value="Unassembled WGS sequence"/>
</dbReference>
<protein>
    <submittedName>
        <fullName evidence="3">Uncharacterized protein</fullName>
    </submittedName>
</protein>
<accession>A0A2N5TP92</accession>
<dbReference type="EMBL" id="PGCJ01000492">
    <property type="protein sequence ID" value="PLW27327.1"/>
    <property type="molecule type" value="Genomic_DNA"/>
</dbReference>
<proteinExistence type="predicted"/>
<dbReference type="STRING" id="200324.A0A2N5TP92"/>
<comment type="caution">
    <text evidence="3">The sequence shown here is derived from an EMBL/GenBank/DDBJ whole genome shotgun (WGS) entry which is preliminary data.</text>
</comment>
<sequence>MLSQQQSTRNPRNQLNLNLTTANTISQTSQSQQSSSSSSSSSTSSWLFNIVLLIPLRATLLFCTHLLFQINLRCITKPKPVPVSRSTTPINSPFPVLNNLIVQPQSHEYMIMTTTRQLNNNSSAIFITTNHSQLNPLSLQLALDFAAIGYHVFIQLSSHSQLTHLILRWQRLKSKLINQPNNNNNNNNNRKSHSQRPSATSTTYNYTSPAYHTRPHIISAIIHYIYYQLFSVPPTPHQKSNYTRPRIGTIIPLLYLTHDMNQRLDAISTISAYLAENHIDMITLINMVDPYQIRKSFPNLLSPVSPTFSLPRRSSHSASSSPSFSCRPLTGITSPSAASEQPNILHSPSTPRSVATGSSGASQTHELYNPEPLPLSISSENYVFDAFGDVLLGPLSTIQDLLLVLKHHRGRIINIWEGQRYARHEGLNQILLEGFQKTSHVLKNELESLDIPLSTIFSPAHYFPHLPTTRTTHAILTGDPRSLLSDASDPELLGVFSKKTAELGVRDAVTPRASCSEPNMRAWFALVRSVVETHYPCPVYPIGVRDLAGQISQILGVGKTYSKIERLLGV</sequence>
<feature type="transmembrane region" description="Helical" evidence="2">
    <location>
        <begin position="46"/>
        <end position="68"/>
    </location>
</feature>
<keyword evidence="2" id="KW-1133">Transmembrane helix</keyword>
<reference evidence="3 4" key="1">
    <citation type="submission" date="2017-11" db="EMBL/GenBank/DDBJ databases">
        <title>De novo assembly and phasing of dikaryotic genomes from two isolates of Puccinia coronata f. sp. avenae, the causal agent of oat crown rust.</title>
        <authorList>
            <person name="Miller M.E."/>
            <person name="Zhang Y."/>
            <person name="Omidvar V."/>
            <person name="Sperschneider J."/>
            <person name="Schwessinger B."/>
            <person name="Raley C."/>
            <person name="Palmer J.M."/>
            <person name="Garnica D."/>
            <person name="Upadhyaya N."/>
            <person name="Rathjen J."/>
            <person name="Taylor J.M."/>
            <person name="Park R.F."/>
            <person name="Dodds P.N."/>
            <person name="Hirsch C.D."/>
            <person name="Kianian S.F."/>
            <person name="Figueroa M."/>
        </authorList>
    </citation>
    <scope>NUCLEOTIDE SEQUENCE [LARGE SCALE GENOMIC DNA]</scope>
    <source>
        <strain evidence="3">12NC29</strain>
    </source>
</reference>
<evidence type="ECO:0000256" key="2">
    <source>
        <dbReference type="SAM" id="Phobius"/>
    </source>
</evidence>
<evidence type="ECO:0000256" key="1">
    <source>
        <dbReference type="SAM" id="MobiDB-lite"/>
    </source>
</evidence>
<feature type="compositionally biased region" description="Polar residues" evidence="1">
    <location>
        <begin position="331"/>
        <end position="366"/>
    </location>
</feature>
<feature type="region of interest" description="Disordered" evidence="1">
    <location>
        <begin position="311"/>
        <end position="367"/>
    </location>
</feature>
<feature type="compositionally biased region" description="Low complexity" evidence="1">
    <location>
        <begin position="311"/>
        <end position="328"/>
    </location>
</feature>